<reference evidence="3" key="1">
    <citation type="submission" date="2023-03" db="EMBL/GenBank/DDBJ databases">
        <title>Massive genome expansion in bonnet fungi (Mycena s.s.) driven by repeated elements and novel gene families across ecological guilds.</title>
        <authorList>
            <consortium name="Lawrence Berkeley National Laboratory"/>
            <person name="Harder C.B."/>
            <person name="Miyauchi S."/>
            <person name="Viragh M."/>
            <person name="Kuo A."/>
            <person name="Thoen E."/>
            <person name="Andreopoulos B."/>
            <person name="Lu D."/>
            <person name="Skrede I."/>
            <person name="Drula E."/>
            <person name="Henrissat B."/>
            <person name="Morin E."/>
            <person name="Kohler A."/>
            <person name="Barry K."/>
            <person name="LaButti K."/>
            <person name="Morin E."/>
            <person name="Salamov A."/>
            <person name="Lipzen A."/>
            <person name="Mereny Z."/>
            <person name="Hegedus B."/>
            <person name="Baldrian P."/>
            <person name="Stursova M."/>
            <person name="Weitz H."/>
            <person name="Taylor A."/>
            <person name="Grigoriev I.V."/>
            <person name="Nagy L.G."/>
            <person name="Martin F."/>
            <person name="Kauserud H."/>
        </authorList>
    </citation>
    <scope>NUCLEOTIDE SEQUENCE</scope>
    <source>
        <strain evidence="3">CBHHK002</strain>
    </source>
</reference>
<feature type="region of interest" description="Disordered" evidence="1">
    <location>
        <begin position="197"/>
        <end position="295"/>
    </location>
</feature>
<feature type="compositionally biased region" description="Gly residues" evidence="1">
    <location>
        <begin position="210"/>
        <end position="219"/>
    </location>
</feature>
<sequence>MDLDVAYLTYMLILNCLLPSTIHILAVVSSVEKEIRAISPQGTHAKSGLFPMHQTSFGYEFGAFDLSFGFQLRLDLLWVQPDSVTWLISCDCDFMTLVPPASLIPLLRFNDKHAAIGAEVVQYLLPSLQSAVMDTWSDTYNRPYGYEGLLLQMMSAQSMSPLSRPPRENYGCASMDGMPLGSANPFMTLHVSSLSPGIYDEPEEQNSVGVGAGRGGGGERGMRLTDSGPVPGPEGGVQRERVTRPSTCQPTSQVLVGAGGQSPQQQQSPNRYSRNSLGFSLPPGAAPPQPGPYTH</sequence>
<name>A0AAD7AAZ7_9AGAR</name>
<dbReference type="Proteomes" id="UP001218218">
    <property type="component" value="Unassembled WGS sequence"/>
</dbReference>
<dbReference type="AlphaFoldDB" id="A0AAD7AAZ7"/>
<feature type="compositionally biased region" description="Pro residues" evidence="1">
    <location>
        <begin position="284"/>
        <end position="295"/>
    </location>
</feature>
<evidence type="ECO:0000313" key="4">
    <source>
        <dbReference type="Proteomes" id="UP001218218"/>
    </source>
</evidence>
<keyword evidence="2" id="KW-0472">Membrane</keyword>
<evidence type="ECO:0000256" key="1">
    <source>
        <dbReference type="SAM" id="MobiDB-lite"/>
    </source>
</evidence>
<organism evidence="3 4">
    <name type="scientific">Mycena albidolilacea</name>
    <dbReference type="NCBI Taxonomy" id="1033008"/>
    <lineage>
        <taxon>Eukaryota</taxon>
        <taxon>Fungi</taxon>
        <taxon>Dikarya</taxon>
        <taxon>Basidiomycota</taxon>
        <taxon>Agaricomycotina</taxon>
        <taxon>Agaricomycetes</taxon>
        <taxon>Agaricomycetidae</taxon>
        <taxon>Agaricales</taxon>
        <taxon>Marasmiineae</taxon>
        <taxon>Mycenaceae</taxon>
        <taxon>Mycena</taxon>
    </lineage>
</organism>
<accession>A0AAD7AAZ7</accession>
<proteinExistence type="predicted"/>
<evidence type="ECO:0000313" key="3">
    <source>
        <dbReference type="EMBL" id="KAJ7353647.1"/>
    </source>
</evidence>
<keyword evidence="2" id="KW-0812">Transmembrane</keyword>
<protein>
    <submittedName>
        <fullName evidence="3">Uncharacterized protein</fullName>
    </submittedName>
</protein>
<evidence type="ECO:0000256" key="2">
    <source>
        <dbReference type="SAM" id="Phobius"/>
    </source>
</evidence>
<feature type="transmembrane region" description="Helical" evidence="2">
    <location>
        <begin position="6"/>
        <end position="28"/>
    </location>
</feature>
<gene>
    <name evidence="3" type="ORF">DFH08DRAFT_805166</name>
</gene>
<keyword evidence="4" id="KW-1185">Reference proteome</keyword>
<dbReference type="EMBL" id="JARIHO010000011">
    <property type="protein sequence ID" value="KAJ7353647.1"/>
    <property type="molecule type" value="Genomic_DNA"/>
</dbReference>
<keyword evidence="2" id="KW-1133">Transmembrane helix</keyword>
<comment type="caution">
    <text evidence="3">The sequence shown here is derived from an EMBL/GenBank/DDBJ whole genome shotgun (WGS) entry which is preliminary data.</text>
</comment>
<feature type="compositionally biased region" description="Polar residues" evidence="1">
    <location>
        <begin position="244"/>
        <end position="254"/>
    </location>
</feature>